<dbReference type="InterPro" id="IPR001041">
    <property type="entry name" value="2Fe-2S_ferredoxin-type"/>
</dbReference>
<keyword evidence="4" id="KW-0479">Metal-binding</keyword>
<proteinExistence type="inferred from homology"/>
<evidence type="ECO:0000256" key="5">
    <source>
        <dbReference type="ARBA" id="ARBA00022982"/>
    </source>
</evidence>
<evidence type="ECO:0000256" key="8">
    <source>
        <dbReference type="ARBA" id="ARBA00034078"/>
    </source>
</evidence>
<dbReference type="Proteomes" id="UP000231879">
    <property type="component" value="Unassembled WGS sequence"/>
</dbReference>
<dbReference type="PROSITE" id="PS00197">
    <property type="entry name" value="2FE2S_FER_1"/>
    <property type="match status" value="1"/>
</dbReference>
<dbReference type="InterPro" id="IPR012675">
    <property type="entry name" value="Beta-grasp_dom_sf"/>
</dbReference>
<evidence type="ECO:0000256" key="3">
    <source>
        <dbReference type="ARBA" id="ARBA00022714"/>
    </source>
</evidence>
<keyword evidence="5" id="KW-0249">Electron transport</keyword>
<evidence type="ECO:0000256" key="6">
    <source>
        <dbReference type="ARBA" id="ARBA00023004"/>
    </source>
</evidence>
<comment type="similarity">
    <text evidence="1">Belongs to the 2Fe2S plant-type ferredoxin family.</text>
</comment>
<gene>
    <name evidence="10" type="ORF">CH367_02885</name>
</gene>
<comment type="cofactor">
    <cofactor evidence="8">
        <name>[2Fe-2S] cluster</name>
        <dbReference type="ChEBI" id="CHEBI:190135"/>
    </cofactor>
</comment>
<sequence length="103" mass="11791">MGRFRIARMTYKIYFPDWNRSAEVLEGENVLDSSLRSKIDLSYSCRFGRCGACKILLLKGEVEHLSHSRFALTEEEKENGFILACRSVPKSDLSLRRIDTGSN</sequence>
<protein>
    <recommendedName>
        <fullName evidence="9">2Fe-2S ferredoxin-type domain-containing protein</fullName>
    </recommendedName>
</protein>
<feature type="domain" description="2Fe-2S ferredoxin-type" evidence="9">
    <location>
        <begin position="9"/>
        <end position="101"/>
    </location>
</feature>
<keyword evidence="7" id="KW-0411">Iron-sulfur</keyword>
<dbReference type="Gene3D" id="3.10.20.30">
    <property type="match status" value="1"/>
</dbReference>
<dbReference type="PANTHER" id="PTHR43112:SF3">
    <property type="entry name" value="FERREDOXIN-2, CHLOROPLASTIC"/>
    <property type="match status" value="1"/>
</dbReference>
<dbReference type="SUPFAM" id="SSF54292">
    <property type="entry name" value="2Fe-2S ferredoxin-like"/>
    <property type="match status" value="1"/>
</dbReference>
<keyword evidence="11" id="KW-1185">Reference proteome</keyword>
<dbReference type="CDD" id="cd00207">
    <property type="entry name" value="fer2"/>
    <property type="match status" value="1"/>
</dbReference>
<evidence type="ECO:0000256" key="4">
    <source>
        <dbReference type="ARBA" id="ARBA00022723"/>
    </source>
</evidence>
<dbReference type="InterPro" id="IPR036010">
    <property type="entry name" value="2Fe-2S_ferredoxin-like_sf"/>
</dbReference>
<dbReference type="InterPro" id="IPR006058">
    <property type="entry name" value="2Fe2S_fd_BS"/>
</dbReference>
<dbReference type="PANTHER" id="PTHR43112">
    <property type="entry name" value="FERREDOXIN"/>
    <property type="match status" value="1"/>
</dbReference>
<evidence type="ECO:0000256" key="7">
    <source>
        <dbReference type="ARBA" id="ARBA00023014"/>
    </source>
</evidence>
<dbReference type="PROSITE" id="PS51085">
    <property type="entry name" value="2FE2S_FER_2"/>
    <property type="match status" value="1"/>
</dbReference>
<comment type="caution">
    <text evidence="10">The sequence shown here is derived from an EMBL/GenBank/DDBJ whole genome shotgun (WGS) entry which is preliminary data.</text>
</comment>
<accession>A0ABX4NRS6</accession>
<name>A0ABX4NRS6_9LEPT</name>
<evidence type="ECO:0000313" key="10">
    <source>
        <dbReference type="EMBL" id="PJZ58994.1"/>
    </source>
</evidence>
<evidence type="ECO:0000313" key="11">
    <source>
        <dbReference type="Proteomes" id="UP000231879"/>
    </source>
</evidence>
<dbReference type="Pfam" id="PF00111">
    <property type="entry name" value="Fer2"/>
    <property type="match status" value="1"/>
</dbReference>
<evidence type="ECO:0000259" key="9">
    <source>
        <dbReference type="PROSITE" id="PS51085"/>
    </source>
</evidence>
<reference evidence="10 11" key="1">
    <citation type="submission" date="2017-07" db="EMBL/GenBank/DDBJ databases">
        <title>Leptospira spp. isolated from tropical soils.</title>
        <authorList>
            <person name="Thibeaux R."/>
            <person name="Iraola G."/>
            <person name="Ferres I."/>
            <person name="Bierque E."/>
            <person name="Girault D."/>
            <person name="Soupe-Gilbert M.-E."/>
            <person name="Picardeau M."/>
            <person name="Goarant C."/>
        </authorList>
    </citation>
    <scope>NUCLEOTIDE SEQUENCE [LARGE SCALE GENOMIC DNA]</scope>
    <source>
        <strain evidence="10 11">FH4-C-A1</strain>
    </source>
</reference>
<dbReference type="EMBL" id="NPDS01000001">
    <property type="protein sequence ID" value="PJZ58994.1"/>
    <property type="molecule type" value="Genomic_DNA"/>
</dbReference>
<evidence type="ECO:0000256" key="1">
    <source>
        <dbReference type="ARBA" id="ARBA00007874"/>
    </source>
</evidence>
<evidence type="ECO:0000256" key="2">
    <source>
        <dbReference type="ARBA" id="ARBA00022448"/>
    </source>
</evidence>
<organism evidence="10 11">
    <name type="scientific">Leptospira barantonii</name>
    <dbReference type="NCBI Taxonomy" id="2023184"/>
    <lineage>
        <taxon>Bacteria</taxon>
        <taxon>Pseudomonadati</taxon>
        <taxon>Spirochaetota</taxon>
        <taxon>Spirochaetia</taxon>
        <taxon>Leptospirales</taxon>
        <taxon>Leptospiraceae</taxon>
        <taxon>Leptospira</taxon>
    </lineage>
</organism>
<keyword evidence="3" id="KW-0001">2Fe-2S</keyword>
<keyword evidence="2" id="KW-0813">Transport</keyword>
<keyword evidence="6" id="KW-0408">Iron</keyword>